<gene>
    <name evidence="2" type="ORF">IMSHALPRED_001188</name>
</gene>
<organism evidence="2 3">
    <name type="scientific">Imshaugia aleurites</name>
    <dbReference type="NCBI Taxonomy" id="172621"/>
    <lineage>
        <taxon>Eukaryota</taxon>
        <taxon>Fungi</taxon>
        <taxon>Dikarya</taxon>
        <taxon>Ascomycota</taxon>
        <taxon>Pezizomycotina</taxon>
        <taxon>Lecanoromycetes</taxon>
        <taxon>OSLEUM clade</taxon>
        <taxon>Lecanoromycetidae</taxon>
        <taxon>Lecanorales</taxon>
        <taxon>Lecanorineae</taxon>
        <taxon>Parmeliaceae</taxon>
        <taxon>Imshaugia</taxon>
    </lineage>
</organism>
<protein>
    <recommendedName>
        <fullName evidence="4">Major facilitator superfamily (MFS) profile domain-containing protein</fullName>
    </recommendedName>
</protein>
<dbReference type="OrthoDB" id="2153661at2759"/>
<keyword evidence="1" id="KW-0812">Transmembrane</keyword>
<accession>A0A8H3J1M7</accession>
<sequence>MDRICRKQIMTLSFFCWDALGFMLGGAIGPIPTVFPLFAVLYGIFNSFGEMRPSVATFFTSSGFFPTHIGGHFMGFAAAVWKAAAAVGTQVFTPIQDSLGGG</sequence>
<feature type="transmembrane region" description="Helical" evidence="1">
    <location>
        <begin position="12"/>
        <end position="45"/>
    </location>
</feature>
<keyword evidence="1" id="KW-0472">Membrane</keyword>
<evidence type="ECO:0008006" key="4">
    <source>
        <dbReference type="Google" id="ProtNLM"/>
    </source>
</evidence>
<dbReference type="SUPFAM" id="SSF103473">
    <property type="entry name" value="MFS general substrate transporter"/>
    <property type="match status" value="1"/>
</dbReference>
<dbReference type="EMBL" id="CAJPDT010000114">
    <property type="protein sequence ID" value="CAF9939054.1"/>
    <property type="molecule type" value="Genomic_DNA"/>
</dbReference>
<proteinExistence type="predicted"/>
<comment type="caution">
    <text evidence="2">The sequence shown here is derived from an EMBL/GenBank/DDBJ whole genome shotgun (WGS) entry which is preliminary data.</text>
</comment>
<evidence type="ECO:0000313" key="2">
    <source>
        <dbReference type="EMBL" id="CAF9939054.1"/>
    </source>
</evidence>
<reference evidence="2" key="1">
    <citation type="submission" date="2021-03" db="EMBL/GenBank/DDBJ databases">
        <authorList>
            <person name="Tagirdzhanova G."/>
        </authorList>
    </citation>
    <scope>NUCLEOTIDE SEQUENCE</scope>
</reference>
<keyword evidence="1" id="KW-1133">Transmembrane helix</keyword>
<dbReference type="Proteomes" id="UP000664534">
    <property type="component" value="Unassembled WGS sequence"/>
</dbReference>
<evidence type="ECO:0000256" key="1">
    <source>
        <dbReference type="SAM" id="Phobius"/>
    </source>
</evidence>
<dbReference type="InterPro" id="IPR036259">
    <property type="entry name" value="MFS_trans_sf"/>
</dbReference>
<dbReference type="AlphaFoldDB" id="A0A8H3J1M7"/>
<dbReference type="Gene3D" id="1.20.1250.20">
    <property type="entry name" value="MFS general substrate transporter like domains"/>
    <property type="match status" value="1"/>
</dbReference>
<keyword evidence="3" id="KW-1185">Reference proteome</keyword>
<evidence type="ECO:0000313" key="3">
    <source>
        <dbReference type="Proteomes" id="UP000664534"/>
    </source>
</evidence>
<name>A0A8H3J1M7_9LECA</name>